<dbReference type="PROSITE" id="PS50943">
    <property type="entry name" value="HTH_CROC1"/>
    <property type="match status" value="1"/>
</dbReference>
<dbReference type="Gene3D" id="1.10.260.40">
    <property type="entry name" value="lambda repressor-like DNA-binding domains"/>
    <property type="match status" value="1"/>
</dbReference>
<dbReference type="InterPro" id="IPR010982">
    <property type="entry name" value="Lambda_DNA-bd_dom_sf"/>
</dbReference>
<evidence type="ECO:0000259" key="1">
    <source>
        <dbReference type="PROSITE" id="PS50943"/>
    </source>
</evidence>
<dbReference type="CDD" id="cd00093">
    <property type="entry name" value="HTH_XRE"/>
    <property type="match status" value="1"/>
</dbReference>
<feature type="domain" description="HTH cro/C1-type" evidence="1">
    <location>
        <begin position="6"/>
        <end position="59"/>
    </location>
</feature>
<dbReference type="InterPro" id="IPR001387">
    <property type="entry name" value="Cro/C1-type_HTH"/>
</dbReference>
<dbReference type="AlphaFoldDB" id="A0A6J4R116"/>
<gene>
    <name evidence="2" type="ORF">AVDCRST_MAG28-3280</name>
</gene>
<sequence>MLIPNLRYWRERRALTQEELAEKANVGARSIAGYEAGAGARPGNVRKLAGALDIDVSALMMEEEPAPKTPAPSPEILEVEDWERRRATITGLTIVATRLRIKWAEELQQGGLAEHRAMEISFAIKGVLENAESQGILGGLDHTGKADAKQVKRLREELERLVGLYKLAVEQSITGFKFESIVDGVVLEQVSASPVETARKSHA</sequence>
<evidence type="ECO:0000313" key="2">
    <source>
        <dbReference type="EMBL" id="CAA9461038.1"/>
    </source>
</evidence>
<dbReference type="Pfam" id="PF01381">
    <property type="entry name" value="HTH_3"/>
    <property type="match status" value="1"/>
</dbReference>
<proteinExistence type="predicted"/>
<dbReference type="SUPFAM" id="SSF47413">
    <property type="entry name" value="lambda repressor-like DNA-binding domains"/>
    <property type="match status" value="1"/>
</dbReference>
<dbReference type="GO" id="GO:0003677">
    <property type="term" value="F:DNA binding"/>
    <property type="evidence" value="ECO:0007669"/>
    <property type="project" value="InterPro"/>
</dbReference>
<organism evidence="2">
    <name type="scientific">uncultured Rubrobacteraceae bacterium</name>
    <dbReference type="NCBI Taxonomy" id="349277"/>
    <lineage>
        <taxon>Bacteria</taxon>
        <taxon>Bacillati</taxon>
        <taxon>Actinomycetota</taxon>
        <taxon>Rubrobacteria</taxon>
        <taxon>Rubrobacterales</taxon>
        <taxon>Rubrobacteraceae</taxon>
        <taxon>environmental samples</taxon>
    </lineage>
</organism>
<name>A0A6J4R116_9ACTN</name>
<dbReference type="EMBL" id="CADCVE010000081">
    <property type="protein sequence ID" value="CAA9461038.1"/>
    <property type="molecule type" value="Genomic_DNA"/>
</dbReference>
<reference evidence="2" key="1">
    <citation type="submission" date="2020-02" db="EMBL/GenBank/DDBJ databases">
        <authorList>
            <person name="Meier V. D."/>
        </authorList>
    </citation>
    <scope>NUCLEOTIDE SEQUENCE</scope>
    <source>
        <strain evidence="2">AVDCRST_MAG28</strain>
    </source>
</reference>
<dbReference type="SMART" id="SM00530">
    <property type="entry name" value="HTH_XRE"/>
    <property type="match status" value="1"/>
</dbReference>
<accession>A0A6J4R116</accession>
<protein>
    <recommendedName>
        <fullName evidence="1">HTH cro/C1-type domain-containing protein</fullName>
    </recommendedName>
</protein>